<organism evidence="2 3">
    <name type="scientific">Liparis tanakae</name>
    <name type="common">Tanaka's snailfish</name>
    <dbReference type="NCBI Taxonomy" id="230148"/>
    <lineage>
        <taxon>Eukaryota</taxon>
        <taxon>Metazoa</taxon>
        <taxon>Chordata</taxon>
        <taxon>Craniata</taxon>
        <taxon>Vertebrata</taxon>
        <taxon>Euteleostomi</taxon>
        <taxon>Actinopterygii</taxon>
        <taxon>Neopterygii</taxon>
        <taxon>Teleostei</taxon>
        <taxon>Neoteleostei</taxon>
        <taxon>Acanthomorphata</taxon>
        <taxon>Eupercaria</taxon>
        <taxon>Perciformes</taxon>
        <taxon>Cottioidei</taxon>
        <taxon>Cottales</taxon>
        <taxon>Liparidae</taxon>
        <taxon>Liparis</taxon>
    </lineage>
</organism>
<sequence>MERRPSRNATSTSSEKPPAPLMETVILLSCRDPAPTRRKRTTPGGEWTCWSPTSSPPS</sequence>
<feature type="region of interest" description="Disordered" evidence="1">
    <location>
        <begin position="1"/>
        <end position="58"/>
    </location>
</feature>
<accession>A0A4Z2E4I7</accession>
<dbReference type="AlphaFoldDB" id="A0A4Z2E4I7"/>
<reference evidence="2 3" key="1">
    <citation type="submission" date="2019-03" db="EMBL/GenBank/DDBJ databases">
        <title>First draft genome of Liparis tanakae, snailfish: a comprehensive survey of snailfish specific genes.</title>
        <authorList>
            <person name="Kim W."/>
            <person name="Song I."/>
            <person name="Jeong J.-H."/>
            <person name="Kim D."/>
            <person name="Kim S."/>
            <person name="Ryu S."/>
            <person name="Song J.Y."/>
            <person name="Lee S.K."/>
        </authorList>
    </citation>
    <scope>NUCLEOTIDE SEQUENCE [LARGE SCALE GENOMIC DNA]</scope>
    <source>
        <tissue evidence="2">Muscle</tissue>
    </source>
</reference>
<dbReference type="EMBL" id="SRLO01017721">
    <property type="protein sequence ID" value="TNN23669.1"/>
    <property type="molecule type" value="Genomic_DNA"/>
</dbReference>
<evidence type="ECO:0000313" key="2">
    <source>
        <dbReference type="EMBL" id="TNN23669.1"/>
    </source>
</evidence>
<protein>
    <submittedName>
        <fullName evidence="2">Uncharacterized protein</fullName>
    </submittedName>
</protein>
<keyword evidence="3" id="KW-1185">Reference proteome</keyword>
<evidence type="ECO:0000313" key="3">
    <source>
        <dbReference type="Proteomes" id="UP000314294"/>
    </source>
</evidence>
<gene>
    <name evidence="2" type="ORF">EYF80_066209</name>
</gene>
<name>A0A4Z2E4I7_9TELE</name>
<dbReference type="Proteomes" id="UP000314294">
    <property type="component" value="Unassembled WGS sequence"/>
</dbReference>
<comment type="caution">
    <text evidence="2">The sequence shown here is derived from an EMBL/GenBank/DDBJ whole genome shotgun (WGS) entry which is preliminary data.</text>
</comment>
<proteinExistence type="predicted"/>
<evidence type="ECO:0000256" key="1">
    <source>
        <dbReference type="SAM" id="MobiDB-lite"/>
    </source>
</evidence>